<evidence type="ECO:0000256" key="1">
    <source>
        <dbReference type="SAM" id="SignalP"/>
    </source>
</evidence>
<dbReference type="EMBL" id="NHSF01000067">
    <property type="protein sequence ID" value="MBK5931608.1"/>
    <property type="molecule type" value="Genomic_DNA"/>
</dbReference>
<proteinExistence type="predicted"/>
<keyword evidence="1" id="KW-0732">Signal</keyword>
<evidence type="ECO:0000313" key="2">
    <source>
        <dbReference type="EMBL" id="MBK5931608.1"/>
    </source>
</evidence>
<dbReference type="AlphaFoldDB" id="A0AAJ0UHJ5"/>
<evidence type="ECO:0000313" key="3">
    <source>
        <dbReference type="Proteomes" id="UP001296967"/>
    </source>
</evidence>
<dbReference type="InterPro" id="IPR010239">
    <property type="entry name" value="CHP02001"/>
</dbReference>
<evidence type="ECO:0008006" key="4">
    <source>
        <dbReference type="Google" id="ProtNLM"/>
    </source>
</evidence>
<feature type="signal peptide" evidence="1">
    <location>
        <begin position="1"/>
        <end position="29"/>
    </location>
</feature>
<keyword evidence="3" id="KW-1185">Reference proteome</keyword>
<reference evidence="2" key="2">
    <citation type="journal article" date="2020" name="Microorganisms">
        <title>Osmotic Adaptation and Compatible Solute Biosynthesis of Phototrophic Bacteria as Revealed from Genome Analyses.</title>
        <authorList>
            <person name="Imhoff J.F."/>
            <person name="Rahn T."/>
            <person name="Kunzel S."/>
            <person name="Keller A."/>
            <person name="Neulinger S.C."/>
        </authorList>
    </citation>
    <scope>NUCLEOTIDE SEQUENCE</scope>
    <source>
        <strain evidence="2">DSM 4395</strain>
    </source>
</reference>
<name>A0AAJ0UHJ5_HALSE</name>
<accession>A0AAJ0UHJ5</accession>
<dbReference type="Proteomes" id="UP001296967">
    <property type="component" value="Unassembled WGS sequence"/>
</dbReference>
<dbReference type="NCBIfam" id="TIGR02001">
    <property type="entry name" value="gcw_chp"/>
    <property type="match status" value="1"/>
</dbReference>
<gene>
    <name evidence="2" type="ORF">CCR82_14045</name>
</gene>
<comment type="caution">
    <text evidence="2">The sequence shown here is derived from an EMBL/GenBank/DDBJ whole genome shotgun (WGS) entry which is preliminary data.</text>
</comment>
<dbReference type="Pfam" id="PF09694">
    <property type="entry name" value="Gcw_chp"/>
    <property type="match status" value="1"/>
</dbReference>
<feature type="chain" id="PRO_5042513908" description="Porin" evidence="1">
    <location>
        <begin position="30"/>
        <end position="245"/>
    </location>
</feature>
<organism evidence="2 3">
    <name type="scientific">Halochromatium salexigens</name>
    <name type="common">Chromatium salexigens</name>
    <dbReference type="NCBI Taxonomy" id="49447"/>
    <lineage>
        <taxon>Bacteria</taxon>
        <taxon>Pseudomonadati</taxon>
        <taxon>Pseudomonadota</taxon>
        <taxon>Gammaproteobacteria</taxon>
        <taxon>Chromatiales</taxon>
        <taxon>Chromatiaceae</taxon>
        <taxon>Halochromatium</taxon>
    </lineage>
</organism>
<reference evidence="2" key="1">
    <citation type="submission" date="2017-05" db="EMBL/GenBank/DDBJ databases">
        <authorList>
            <person name="Imhoff J.F."/>
            <person name="Rahn T."/>
            <person name="Kuenzel S."/>
            <person name="Neulinger S.C."/>
        </authorList>
    </citation>
    <scope>NUCLEOTIDE SEQUENCE</scope>
    <source>
        <strain evidence="2">DSM 4395</strain>
    </source>
</reference>
<sequence>MKIQRVGIAAAASGALLSVSMLTAAPALAQGPWALDANIGAVSNYIWRGVSQTGDEAAVQGGLDLSHESGFYAGTWASNVDFGADEANYELDVYAGYDFILPNDDFSLGLNTIYYAYPDGDSDIDFWEIGISGGYKWVSLGIQYTAWGDDDNEDTLFDEGDLYYSIGVDVPLAEGFSIGAFAGYYDFDNDVSDDVNADYSHWGATISKEAGDFGTFNFTYEQNDGGDDDVWDDDAKVWVGWNKAF</sequence>
<protein>
    <recommendedName>
        <fullName evidence="4">Porin</fullName>
    </recommendedName>
</protein>
<dbReference type="RefSeq" id="WP_201246441.1">
    <property type="nucleotide sequence ID" value="NZ_NHSF01000067.1"/>
</dbReference>